<dbReference type="SUPFAM" id="SSF57716">
    <property type="entry name" value="Glucocorticoid receptor-like (DNA-binding domain)"/>
    <property type="match status" value="1"/>
</dbReference>
<dbReference type="SMART" id="SM01232">
    <property type="entry name" value="H2TH"/>
    <property type="match status" value="1"/>
</dbReference>
<evidence type="ECO:0000256" key="8">
    <source>
        <dbReference type="ARBA" id="ARBA00022833"/>
    </source>
</evidence>
<dbReference type="InterPro" id="IPR010979">
    <property type="entry name" value="Ribosomal_uS13-like_H2TH"/>
</dbReference>
<keyword evidence="6" id="KW-0863">Zinc-finger</keyword>
<dbReference type="SUPFAM" id="SSF81624">
    <property type="entry name" value="N-terminal domain of MutM-like DNA repair proteins"/>
    <property type="match status" value="1"/>
</dbReference>
<dbReference type="PROSITE" id="PS51066">
    <property type="entry name" value="ZF_FPG_2"/>
    <property type="match status" value="1"/>
</dbReference>
<feature type="domain" description="FPG-type" evidence="14">
    <location>
        <begin position="228"/>
        <end position="274"/>
    </location>
</feature>
<dbReference type="InterPro" id="IPR000214">
    <property type="entry name" value="Znf_DNA_glyclase/AP_lyase"/>
</dbReference>
<dbReference type="AlphaFoldDB" id="A0A644X2P1"/>
<dbReference type="EC" id="3.2.2.23" evidence="16"/>
<accession>A0A644X2P1</accession>
<dbReference type="InterPro" id="IPR012319">
    <property type="entry name" value="FPG_cat"/>
</dbReference>
<dbReference type="GO" id="GO:0008270">
    <property type="term" value="F:zinc ion binding"/>
    <property type="evidence" value="ECO:0007669"/>
    <property type="project" value="UniProtKB-KW"/>
</dbReference>
<keyword evidence="11" id="KW-0456">Lyase</keyword>
<dbReference type="PANTHER" id="PTHR22993:SF9">
    <property type="entry name" value="FORMAMIDOPYRIMIDINE-DNA GLYCOSYLASE"/>
    <property type="match status" value="1"/>
</dbReference>
<dbReference type="Pfam" id="PF06827">
    <property type="entry name" value="zf-FPG_IleRS"/>
    <property type="match status" value="1"/>
</dbReference>
<dbReference type="PANTHER" id="PTHR22993">
    <property type="entry name" value="FORMAMIDOPYRIMIDINE-DNA GLYCOSYLASE"/>
    <property type="match status" value="1"/>
</dbReference>
<evidence type="ECO:0000313" key="16">
    <source>
        <dbReference type="EMBL" id="MPM08424.1"/>
    </source>
</evidence>
<keyword evidence="5" id="KW-0227">DNA damage</keyword>
<keyword evidence="10" id="KW-0234">DNA repair</keyword>
<dbReference type="InterPro" id="IPR010663">
    <property type="entry name" value="Znf_FPG/IleRS"/>
</dbReference>
<feature type="domain" description="Formamidopyrimidine-DNA glycosylase catalytic" evidence="15">
    <location>
        <begin position="2"/>
        <end position="136"/>
    </location>
</feature>
<keyword evidence="7 16" id="KW-0378">Hydrolase</keyword>
<evidence type="ECO:0000256" key="9">
    <source>
        <dbReference type="ARBA" id="ARBA00023125"/>
    </source>
</evidence>
<dbReference type="GO" id="GO:0016829">
    <property type="term" value="F:lyase activity"/>
    <property type="evidence" value="ECO:0007669"/>
    <property type="project" value="UniProtKB-KW"/>
</dbReference>
<keyword evidence="4" id="KW-0479">Metal-binding</keyword>
<protein>
    <submittedName>
        <fullName evidence="16">Formamidopyrimidine-DNA glycosylase</fullName>
        <ecNumber evidence="16">3.2.2.23</ecNumber>
    </submittedName>
</protein>
<keyword evidence="8" id="KW-0862">Zinc</keyword>
<dbReference type="Gene3D" id="3.20.190.10">
    <property type="entry name" value="MutM-like, N-terminal"/>
    <property type="match status" value="1"/>
</dbReference>
<keyword evidence="13 16" id="KW-0326">Glycosidase</keyword>
<dbReference type="EMBL" id="VSSQ01001447">
    <property type="protein sequence ID" value="MPM08424.1"/>
    <property type="molecule type" value="Genomic_DNA"/>
</dbReference>
<sequence length="277" mass="30906">MLELPEVLTLSKQANNILSGKTITQVFNAIKPHKFTFYNGDPLEYGKLLVGKIILSSEGHGMFVDFNLSDNAMINIGDGVIVRYYNPGDKIPANYQLLLAFDDGSFLVFSVAMYGFINAYPDRNINNKYYKLSRESISPISNNYTEEEFEKLFVGAKKTLTAKALLATEQRIPGVGNGVTQDILFNAQVNPKQKVSIFSDRKKEELFNSLKNTLIDMTFEGGRDTQTDLYGNSGGYRTIMSAGTWKNPCPRCGGTIAKEAYLGGSVYYCPECQRERV</sequence>
<dbReference type="GO" id="GO:0003684">
    <property type="term" value="F:damaged DNA binding"/>
    <property type="evidence" value="ECO:0007669"/>
    <property type="project" value="InterPro"/>
</dbReference>
<name>A0A644X2P1_9ZZZZ</name>
<reference evidence="16" key="1">
    <citation type="submission" date="2019-08" db="EMBL/GenBank/DDBJ databases">
        <authorList>
            <person name="Kucharzyk K."/>
            <person name="Murdoch R.W."/>
            <person name="Higgins S."/>
            <person name="Loffler F."/>
        </authorList>
    </citation>
    <scope>NUCLEOTIDE SEQUENCE</scope>
</reference>
<gene>
    <name evidence="16" type="primary">mutM_12</name>
    <name evidence="16" type="ORF">SDC9_54736</name>
</gene>
<evidence type="ECO:0000259" key="15">
    <source>
        <dbReference type="PROSITE" id="PS51068"/>
    </source>
</evidence>
<evidence type="ECO:0000256" key="2">
    <source>
        <dbReference type="ARBA" id="ARBA00001947"/>
    </source>
</evidence>
<evidence type="ECO:0000256" key="5">
    <source>
        <dbReference type="ARBA" id="ARBA00022763"/>
    </source>
</evidence>
<dbReference type="CDD" id="cd08975">
    <property type="entry name" value="BaFpgNei_N_3"/>
    <property type="match status" value="1"/>
</dbReference>
<dbReference type="SUPFAM" id="SSF46946">
    <property type="entry name" value="S13-like H2TH domain"/>
    <property type="match status" value="1"/>
</dbReference>
<keyword evidence="12" id="KW-0511">Multifunctional enzyme</keyword>
<dbReference type="GO" id="GO:0003906">
    <property type="term" value="F:DNA-(apurinic or apyrimidinic site) endonuclease activity"/>
    <property type="evidence" value="ECO:0007669"/>
    <property type="project" value="InterPro"/>
</dbReference>
<comment type="cofactor">
    <cofactor evidence="2">
        <name>Zn(2+)</name>
        <dbReference type="ChEBI" id="CHEBI:29105"/>
    </cofactor>
</comment>
<dbReference type="PROSITE" id="PS51068">
    <property type="entry name" value="FPG_CAT"/>
    <property type="match status" value="1"/>
</dbReference>
<proteinExistence type="inferred from homology"/>
<comment type="caution">
    <text evidence="16">The sequence shown here is derived from an EMBL/GenBank/DDBJ whole genome shotgun (WGS) entry which is preliminary data.</text>
</comment>
<dbReference type="GO" id="GO:0006284">
    <property type="term" value="P:base-excision repair"/>
    <property type="evidence" value="ECO:0007669"/>
    <property type="project" value="InterPro"/>
</dbReference>
<comment type="catalytic activity">
    <reaction evidence="1">
        <text>Hydrolysis of DNA containing ring-opened 7-methylguanine residues, releasing 2,6-diamino-4-hydroxy-5-(N-methyl)formamidopyrimidine.</text>
        <dbReference type="EC" id="3.2.2.23"/>
    </reaction>
</comment>
<evidence type="ECO:0000259" key="14">
    <source>
        <dbReference type="PROSITE" id="PS51066"/>
    </source>
</evidence>
<organism evidence="16">
    <name type="scientific">bioreactor metagenome</name>
    <dbReference type="NCBI Taxonomy" id="1076179"/>
    <lineage>
        <taxon>unclassified sequences</taxon>
        <taxon>metagenomes</taxon>
        <taxon>ecological metagenomes</taxon>
    </lineage>
</organism>
<dbReference type="InterPro" id="IPR035937">
    <property type="entry name" value="FPG_N"/>
</dbReference>
<dbReference type="Gene3D" id="1.10.8.50">
    <property type="match status" value="1"/>
</dbReference>
<evidence type="ECO:0000256" key="1">
    <source>
        <dbReference type="ARBA" id="ARBA00001668"/>
    </source>
</evidence>
<evidence type="ECO:0000256" key="12">
    <source>
        <dbReference type="ARBA" id="ARBA00023268"/>
    </source>
</evidence>
<comment type="similarity">
    <text evidence="3">Belongs to the FPG family.</text>
</comment>
<evidence type="ECO:0000256" key="7">
    <source>
        <dbReference type="ARBA" id="ARBA00022801"/>
    </source>
</evidence>
<evidence type="ECO:0000256" key="4">
    <source>
        <dbReference type="ARBA" id="ARBA00022723"/>
    </source>
</evidence>
<dbReference type="InterPro" id="IPR015886">
    <property type="entry name" value="H2TH_FPG"/>
</dbReference>
<evidence type="ECO:0000256" key="11">
    <source>
        <dbReference type="ARBA" id="ARBA00023239"/>
    </source>
</evidence>
<evidence type="ECO:0000256" key="6">
    <source>
        <dbReference type="ARBA" id="ARBA00022771"/>
    </source>
</evidence>
<evidence type="ECO:0000256" key="10">
    <source>
        <dbReference type="ARBA" id="ARBA00023204"/>
    </source>
</evidence>
<dbReference type="GO" id="GO:0034039">
    <property type="term" value="F:8-oxo-7,8-dihydroguanine DNA N-glycosylase activity"/>
    <property type="evidence" value="ECO:0007669"/>
    <property type="project" value="TreeGrafter"/>
</dbReference>
<evidence type="ECO:0000256" key="13">
    <source>
        <dbReference type="ARBA" id="ARBA00023295"/>
    </source>
</evidence>
<evidence type="ECO:0000256" key="3">
    <source>
        <dbReference type="ARBA" id="ARBA00009409"/>
    </source>
</evidence>
<keyword evidence="9" id="KW-0238">DNA-binding</keyword>